<gene>
    <name evidence="1" type="ORF">BDN72DRAFT_802956</name>
</gene>
<keyword evidence="2" id="KW-1185">Reference proteome</keyword>
<dbReference type="Proteomes" id="UP000308600">
    <property type="component" value="Unassembled WGS sequence"/>
</dbReference>
<accession>A0ACD3ADH1</accession>
<dbReference type="EMBL" id="ML208505">
    <property type="protein sequence ID" value="TFK63782.1"/>
    <property type="molecule type" value="Genomic_DNA"/>
</dbReference>
<protein>
    <submittedName>
        <fullName evidence="1">Uncharacterized protein</fullName>
    </submittedName>
</protein>
<sequence length="657" mass="74349">MLIAAGKIAEAKKFLWETAREIVGPDFQIPGIANQGDGGVRNYMYATMKPWERANLAGCCNGLAECFMKEGNLESALAWTEETRVLHKNSTFTSPKDLYDWIDFNLDFPALTEQIVRGMDISSQIYLRLGNTGSAVHRRWCANASTVNLPKTHQTSALKRYLNIGAMPMLIELRHPDPRVCAKAKVTNVELQVRGSWLKLDAKDPQKKMARFGFASFIWNKHLYVAGGRKDSLGPFYRDIMRLNLENPDTWEQLPPYPVPEARSSAFLGWSMLVKGDRAYLFTGRPEVDYFDLVSNAWGSFQTTYTATDEDIRCGITKLNSKWPYPGNYCTDATMQIINNKLYVFGGTHGKTNIGCNLFMALDLETKEWTRLSGFVMPPVDGDFTQPGPRKTPTSWPSPDGKRFHLLYGQCDREGAALSGELHGANRGYAFEDMWSWGIEEGSWKRERFMGNPPCPRSEHSTTYNEKLGKVFVFGGYHPSLPTDYADRTDRFAFSYYADTFMYDMPTSSNVAKRTRTADQAGIVAPKWKQVLTRGFPTYRCQAHLLTCPDTGRMYLYGGFTNKDFISGKKSYNSRSFHDIWELRVDIPGGHFEGVDLEEESRTAQAGPLQRCFNCGNAGRWKKCGGTCNGKAFFCSPDCLKEGWKDHKTMHHCRKAD</sequence>
<evidence type="ECO:0000313" key="2">
    <source>
        <dbReference type="Proteomes" id="UP000308600"/>
    </source>
</evidence>
<name>A0ACD3ADH1_9AGAR</name>
<organism evidence="1 2">
    <name type="scientific">Pluteus cervinus</name>
    <dbReference type="NCBI Taxonomy" id="181527"/>
    <lineage>
        <taxon>Eukaryota</taxon>
        <taxon>Fungi</taxon>
        <taxon>Dikarya</taxon>
        <taxon>Basidiomycota</taxon>
        <taxon>Agaricomycotina</taxon>
        <taxon>Agaricomycetes</taxon>
        <taxon>Agaricomycetidae</taxon>
        <taxon>Agaricales</taxon>
        <taxon>Pluteineae</taxon>
        <taxon>Pluteaceae</taxon>
        <taxon>Pluteus</taxon>
    </lineage>
</organism>
<evidence type="ECO:0000313" key="1">
    <source>
        <dbReference type="EMBL" id="TFK63782.1"/>
    </source>
</evidence>
<reference evidence="1 2" key="1">
    <citation type="journal article" date="2019" name="Nat. Ecol. Evol.">
        <title>Megaphylogeny resolves global patterns of mushroom evolution.</title>
        <authorList>
            <person name="Varga T."/>
            <person name="Krizsan K."/>
            <person name="Foldi C."/>
            <person name="Dima B."/>
            <person name="Sanchez-Garcia M."/>
            <person name="Sanchez-Ramirez S."/>
            <person name="Szollosi G.J."/>
            <person name="Szarkandi J.G."/>
            <person name="Papp V."/>
            <person name="Albert L."/>
            <person name="Andreopoulos W."/>
            <person name="Angelini C."/>
            <person name="Antonin V."/>
            <person name="Barry K.W."/>
            <person name="Bougher N.L."/>
            <person name="Buchanan P."/>
            <person name="Buyck B."/>
            <person name="Bense V."/>
            <person name="Catcheside P."/>
            <person name="Chovatia M."/>
            <person name="Cooper J."/>
            <person name="Damon W."/>
            <person name="Desjardin D."/>
            <person name="Finy P."/>
            <person name="Geml J."/>
            <person name="Haridas S."/>
            <person name="Hughes K."/>
            <person name="Justo A."/>
            <person name="Karasinski D."/>
            <person name="Kautmanova I."/>
            <person name="Kiss B."/>
            <person name="Kocsube S."/>
            <person name="Kotiranta H."/>
            <person name="LaButti K.M."/>
            <person name="Lechner B.E."/>
            <person name="Liimatainen K."/>
            <person name="Lipzen A."/>
            <person name="Lukacs Z."/>
            <person name="Mihaltcheva S."/>
            <person name="Morgado L.N."/>
            <person name="Niskanen T."/>
            <person name="Noordeloos M.E."/>
            <person name="Ohm R.A."/>
            <person name="Ortiz-Santana B."/>
            <person name="Ovrebo C."/>
            <person name="Racz N."/>
            <person name="Riley R."/>
            <person name="Savchenko A."/>
            <person name="Shiryaev A."/>
            <person name="Soop K."/>
            <person name="Spirin V."/>
            <person name="Szebenyi C."/>
            <person name="Tomsovsky M."/>
            <person name="Tulloss R.E."/>
            <person name="Uehling J."/>
            <person name="Grigoriev I.V."/>
            <person name="Vagvolgyi C."/>
            <person name="Papp T."/>
            <person name="Martin F.M."/>
            <person name="Miettinen O."/>
            <person name="Hibbett D.S."/>
            <person name="Nagy L.G."/>
        </authorList>
    </citation>
    <scope>NUCLEOTIDE SEQUENCE [LARGE SCALE GENOMIC DNA]</scope>
    <source>
        <strain evidence="1 2">NL-1719</strain>
    </source>
</reference>
<proteinExistence type="predicted"/>